<feature type="compositionally biased region" description="Polar residues" evidence="6">
    <location>
        <begin position="39"/>
        <end position="59"/>
    </location>
</feature>
<dbReference type="PANTHER" id="PTHR42852:SF6">
    <property type="entry name" value="THIOL:DISULFIDE INTERCHANGE PROTEIN DSBE"/>
    <property type="match status" value="1"/>
</dbReference>
<evidence type="ECO:0000313" key="9">
    <source>
        <dbReference type="Proteomes" id="UP000319263"/>
    </source>
</evidence>
<keyword evidence="4" id="KW-1015">Disulfide bond</keyword>
<dbReference type="InterPro" id="IPR013740">
    <property type="entry name" value="Redoxin"/>
</dbReference>
<keyword evidence="2" id="KW-0201">Cytochrome c-type biogenesis</keyword>
<evidence type="ECO:0000256" key="2">
    <source>
        <dbReference type="ARBA" id="ARBA00022748"/>
    </source>
</evidence>
<name>A0A516Q487_9ACTN</name>
<evidence type="ECO:0000256" key="4">
    <source>
        <dbReference type="ARBA" id="ARBA00023157"/>
    </source>
</evidence>
<dbReference type="InterPro" id="IPR013766">
    <property type="entry name" value="Thioredoxin_domain"/>
</dbReference>
<reference evidence="8 9" key="1">
    <citation type="submission" date="2019-07" db="EMBL/GenBank/DDBJ databases">
        <title>Microlunatus dokdonensis sp. nov. isolated from the rhizospheric soil of the wild plant Elymus tsukushiensis.</title>
        <authorList>
            <person name="Ghim S.-Y."/>
            <person name="Hwang Y.-J."/>
            <person name="Son J.-S."/>
            <person name="Shin J.-H."/>
        </authorList>
    </citation>
    <scope>NUCLEOTIDE SEQUENCE [LARGE SCALE GENOMIC DNA]</scope>
    <source>
        <strain evidence="8 9">KUDC0627</strain>
    </source>
</reference>
<dbReference type="SUPFAM" id="SSF52833">
    <property type="entry name" value="Thioredoxin-like"/>
    <property type="match status" value="1"/>
</dbReference>
<evidence type="ECO:0000256" key="3">
    <source>
        <dbReference type="ARBA" id="ARBA00022968"/>
    </source>
</evidence>
<protein>
    <submittedName>
        <fullName evidence="8">TlpA family protein disulfide reductase</fullName>
    </submittedName>
</protein>
<dbReference type="InterPro" id="IPR050553">
    <property type="entry name" value="Thioredoxin_ResA/DsbE_sf"/>
</dbReference>
<keyword evidence="3" id="KW-0735">Signal-anchor</keyword>
<dbReference type="CDD" id="cd02966">
    <property type="entry name" value="TlpA_like_family"/>
    <property type="match status" value="1"/>
</dbReference>
<dbReference type="KEGG" id="mik:FOE78_22270"/>
<evidence type="ECO:0000256" key="5">
    <source>
        <dbReference type="ARBA" id="ARBA00023284"/>
    </source>
</evidence>
<keyword evidence="9" id="KW-1185">Reference proteome</keyword>
<dbReference type="EMBL" id="CP041692">
    <property type="protein sequence ID" value="QDP98267.1"/>
    <property type="molecule type" value="Genomic_DNA"/>
</dbReference>
<feature type="domain" description="Thioredoxin" evidence="7">
    <location>
        <begin position="63"/>
        <end position="206"/>
    </location>
</feature>
<sequence length="208" mass="22057">MSVRFDSRAQSKTPGRKLAPLLAIVMILVGLAGCSTDSAGADSQTGSENGYVGSDQQLTRVAPKDRAKAPEISGPSLTDPKKTINSSDYAGKVIVYNVWGSWCAPCRKEAPDLQAASDETAKVSQFIGINSRDTGTAQPQAFVRANKITYPSIYDPDGSQVVKFENLPPSAIPSTLIIDKQGRVAVRILGSITKATLVDMIDDVAEGK</sequence>
<keyword evidence="5" id="KW-0676">Redox-active center</keyword>
<dbReference type="GO" id="GO:0030313">
    <property type="term" value="C:cell envelope"/>
    <property type="evidence" value="ECO:0007669"/>
    <property type="project" value="UniProtKB-SubCell"/>
</dbReference>
<dbReference type="Pfam" id="PF08534">
    <property type="entry name" value="Redoxin"/>
    <property type="match status" value="1"/>
</dbReference>
<comment type="subcellular location">
    <subcellularLocation>
        <location evidence="1">Cell envelope</location>
    </subcellularLocation>
</comment>
<dbReference type="PROSITE" id="PS51257">
    <property type="entry name" value="PROKAR_LIPOPROTEIN"/>
    <property type="match status" value="1"/>
</dbReference>
<organism evidence="8 9">
    <name type="scientific">Microlunatus elymi</name>
    <dbReference type="NCBI Taxonomy" id="2596828"/>
    <lineage>
        <taxon>Bacteria</taxon>
        <taxon>Bacillati</taxon>
        <taxon>Actinomycetota</taxon>
        <taxon>Actinomycetes</taxon>
        <taxon>Propionibacteriales</taxon>
        <taxon>Propionibacteriaceae</taxon>
        <taxon>Microlunatus</taxon>
    </lineage>
</organism>
<gene>
    <name evidence="8" type="ORF">FOE78_22270</name>
</gene>
<dbReference type="OrthoDB" id="9796554at2"/>
<dbReference type="PANTHER" id="PTHR42852">
    <property type="entry name" value="THIOL:DISULFIDE INTERCHANGE PROTEIN DSBE"/>
    <property type="match status" value="1"/>
</dbReference>
<keyword evidence="3" id="KW-0812">Transmembrane</keyword>
<accession>A0A516Q487</accession>
<dbReference type="Gene3D" id="3.40.30.10">
    <property type="entry name" value="Glutaredoxin"/>
    <property type="match status" value="1"/>
</dbReference>
<dbReference type="RefSeq" id="WP_143988208.1">
    <property type="nucleotide sequence ID" value="NZ_CP041692.1"/>
</dbReference>
<dbReference type="AlphaFoldDB" id="A0A516Q487"/>
<proteinExistence type="predicted"/>
<evidence type="ECO:0000256" key="1">
    <source>
        <dbReference type="ARBA" id="ARBA00004196"/>
    </source>
</evidence>
<dbReference type="Proteomes" id="UP000319263">
    <property type="component" value="Chromosome"/>
</dbReference>
<dbReference type="PROSITE" id="PS51352">
    <property type="entry name" value="THIOREDOXIN_2"/>
    <property type="match status" value="1"/>
</dbReference>
<dbReference type="InterPro" id="IPR036249">
    <property type="entry name" value="Thioredoxin-like_sf"/>
</dbReference>
<feature type="region of interest" description="Disordered" evidence="6">
    <location>
        <begin position="39"/>
        <end position="83"/>
    </location>
</feature>
<evidence type="ECO:0000313" key="8">
    <source>
        <dbReference type="EMBL" id="QDP98267.1"/>
    </source>
</evidence>
<evidence type="ECO:0000256" key="6">
    <source>
        <dbReference type="SAM" id="MobiDB-lite"/>
    </source>
</evidence>
<evidence type="ECO:0000259" key="7">
    <source>
        <dbReference type="PROSITE" id="PS51352"/>
    </source>
</evidence>
<dbReference type="GO" id="GO:0017004">
    <property type="term" value="P:cytochrome complex assembly"/>
    <property type="evidence" value="ECO:0007669"/>
    <property type="project" value="UniProtKB-KW"/>
</dbReference>
<dbReference type="GO" id="GO:0016491">
    <property type="term" value="F:oxidoreductase activity"/>
    <property type="evidence" value="ECO:0007669"/>
    <property type="project" value="InterPro"/>
</dbReference>